<dbReference type="PANTHER" id="PTHR42648:SF18">
    <property type="entry name" value="RETROTRANSPOSON, UNCLASSIFIED-LIKE PROTEIN"/>
    <property type="match status" value="1"/>
</dbReference>
<dbReference type="PANTHER" id="PTHR42648">
    <property type="entry name" value="TRANSPOSASE, PUTATIVE-RELATED"/>
    <property type="match status" value="1"/>
</dbReference>
<protein>
    <recommendedName>
        <fullName evidence="8">Retrovirus-related Pol polyprotein from transposon TNT 1-94</fullName>
    </recommendedName>
</protein>
<evidence type="ECO:0000256" key="1">
    <source>
        <dbReference type="ARBA" id="ARBA00022670"/>
    </source>
</evidence>
<keyword evidence="2" id="KW-0863">Zinc-finger</keyword>
<keyword evidence="7" id="KW-1185">Reference proteome</keyword>
<dbReference type="InterPro" id="IPR036397">
    <property type="entry name" value="RNaseH_sf"/>
</dbReference>
<feature type="region of interest" description="Disordered" evidence="3">
    <location>
        <begin position="724"/>
        <end position="768"/>
    </location>
</feature>
<dbReference type="GO" id="GO:0003676">
    <property type="term" value="F:nucleic acid binding"/>
    <property type="evidence" value="ECO:0007669"/>
    <property type="project" value="InterPro"/>
</dbReference>
<comment type="caution">
    <text evidence="6">The sequence shown here is derived from an EMBL/GenBank/DDBJ whole genome shotgun (WGS) entry which is preliminary data.</text>
</comment>
<dbReference type="InterPro" id="IPR001584">
    <property type="entry name" value="Integrase_cat-core"/>
</dbReference>
<feature type="region of interest" description="Disordered" evidence="3">
    <location>
        <begin position="215"/>
        <end position="240"/>
    </location>
</feature>
<proteinExistence type="predicted"/>
<accession>A0AAV3PS61</accession>
<dbReference type="AlphaFoldDB" id="A0AAV3PS61"/>
<evidence type="ECO:0000259" key="5">
    <source>
        <dbReference type="PROSITE" id="PS50994"/>
    </source>
</evidence>
<gene>
    <name evidence="6" type="ORF">LIER_12516</name>
</gene>
<dbReference type="SUPFAM" id="SSF57756">
    <property type="entry name" value="Retrovirus zinc finger-like domains"/>
    <property type="match status" value="1"/>
</dbReference>
<reference evidence="6 7" key="1">
    <citation type="submission" date="2024-01" db="EMBL/GenBank/DDBJ databases">
        <title>The complete chloroplast genome sequence of Lithospermum erythrorhizon: insights into the phylogenetic relationship among Boraginaceae species and the maternal lineages of purple gromwells.</title>
        <authorList>
            <person name="Okada T."/>
            <person name="Watanabe K."/>
        </authorList>
    </citation>
    <scope>NUCLEOTIDE SEQUENCE [LARGE SCALE GENOMIC DNA]</scope>
</reference>
<dbReference type="Proteomes" id="UP001454036">
    <property type="component" value="Unassembled WGS sequence"/>
</dbReference>
<feature type="compositionally biased region" description="Basic and acidic residues" evidence="3">
    <location>
        <begin position="724"/>
        <end position="746"/>
    </location>
</feature>
<dbReference type="Pfam" id="PF13976">
    <property type="entry name" value="gag_pre-integrs"/>
    <property type="match status" value="1"/>
</dbReference>
<dbReference type="SMART" id="SM00343">
    <property type="entry name" value="ZnF_C2HC"/>
    <property type="match status" value="1"/>
</dbReference>
<dbReference type="InterPro" id="IPR025724">
    <property type="entry name" value="GAG-pre-integrase_dom"/>
</dbReference>
<dbReference type="SUPFAM" id="SSF53098">
    <property type="entry name" value="Ribonuclease H-like"/>
    <property type="match status" value="1"/>
</dbReference>
<evidence type="ECO:0000256" key="3">
    <source>
        <dbReference type="SAM" id="MobiDB-lite"/>
    </source>
</evidence>
<keyword evidence="1" id="KW-0378">Hydrolase</keyword>
<dbReference type="InterPro" id="IPR036875">
    <property type="entry name" value="Znf_CCHC_sf"/>
</dbReference>
<dbReference type="InterPro" id="IPR039537">
    <property type="entry name" value="Retrotran_Ty1/copia-like"/>
</dbReference>
<dbReference type="InterPro" id="IPR012337">
    <property type="entry name" value="RNaseH-like_sf"/>
</dbReference>
<dbReference type="Pfam" id="PF14223">
    <property type="entry name" value="Retrotran_gag_2"/>
    <property type="match status" value="1"/>
</dbReference>
<dbReference type="GO" id="GO:0015074">
    <property type="term" value="P:DNA integration"/>
    <property type="evidence" value="ECO:0007669"/>
    <property type="project" value="InterPro"/>
</dbReference>
<organism evidence="6 7">
    <name type="scientific">Lithospermum erythrorhizon</name>
    <name type="common">Purple gromwell</name>
    <name type="synonym">Lithospermum officinale var. erythrorhizon</name>
    <dbReference type="NCBI Taxonomy" id="34254"/>
    <lineage>
        <taxon>Eukaryota</taxon>
        <taxon>Viridiplantae</taxon>
        <taxon>Streptophyta</taxon>
        <taxon>Embryophyta</taxon>
        <taxon>Tracheophyta</taxon>
        <taxon>Spermatophyta</taxon>
        <taxon>Magnoliopsida</taxon>
        <taxon>eudicotyledons</taxon>
        <taxon>Gunneridae</taxon>
        <taxon>Pentapetalae</taxon>
        <taxon>asterids</taxon>
        <taxon>lamiids</taxon>
        <taxon>Boraginales</taxon>
        <taxon>Boraginaceae</taxon>
        <taxon>Boraginoideae</taxon>
        <taxon>Lithospermeae</taxon>
        <taxon>Lithospermum</taxon>
    </lineage>
</organism>
<dbReference type="GO" id="GO:0006508">
    <property type="term" value="P:proteolysis"/>
    <property type="evidence" value="ECO:0007669"/>
    <property type="project" value="UniProtKB-KW"/>
</dbReference>
<dbReference type="Pfam" id="PF22936">
    <property type="entry name" value="Pol_BBD"/>
    <property type="match status" value="1"/>
</dbReference>
<feature type="domain" description="Integrase catalytic" evidence="5">
    <location>
        <begin position="489"/>
        <end position="655"/>
    </location>
</feature>
<evidence type="ECO:0000313" key="6">
    <source>
        <dbReference type="EMBL" id="GAA0154574.1"/>
    </source>
</evidence>
<sequence>MGDDKTLTKIPHFDGHYDHLSELMENLLRAKGLWGIVERGIGAPVEGGLLNDRQRELLEEARTQDHQVKHYLFQALDREVFEQILDRRSAKVVWDSMKKKFGGNQRVKKSNCNALRREFEVIEMQKGETIEEYFAKVIQIANKLRSNGELMTDTKIVEKILRTLTSKFTYVCVSIEESTDIENLSVDELQSTLSMHEKKFQRFVKEEDDQVLKVESGYNTGSSSRGRGRESFRRSRGGGRQTFNKATIECYKCHKLGHFQYECPTWKREVHYAAVDEEDDMLLMAQTETVKSELNKVWFMDSGCSNHMCKAAELFTSLDKSFNHSVKFGNDTRLTVIGKGVVKIKLKNVTYAIGDVYLVPELKNNLLSVGQLQEKGLSIMFKGGKCSVVHPRRGEIIQTNMKANRMFMIISEIQTDSKTEEECLQVTAKENAELWHQRLGHLNHRSLYNLQNKNMVIGMPEIKNEGFTCSSCLSGKQTRITMPKEATWRASKPLELIHSNICGPITPTSNSGKGYFLSFIDDYSRKCWLYLLSNKSDALEQFKYFKSMVENELDAKVKCLRTDRGGEFNSRAFDEFCKVHGIKRHLTTAYTPQQNGVAERKNRTLMNMVRAMITAKQMPKKFWPEAVLWSCYVLNRCPTSSVEGMTPQEAWSGKKPAIDHLRIWGCLAHVHIPKIGRDKLDSRSKPCIFIGINEGTKGYRLFDAISERVIISKNVLFEEDKQWNWGEKQADQREDTLEWNDPKDAEPAQEENLGDQPDAVQFDTSSED</sequence>
<evidence type="ECO:0000256" key="2">
    <source>
        <dbReference type="PROSITE-ProRule" id="PRU00047"/>
    </source>
</evidence>
<dbReference type="Pfam" id="PF00665">
    <property type="entry name" value="rve"/>
    <property type="match status" value="1"/>
</dbReference>
<dbReference type="GO" id="GO:0008270">
    <property type="term" value="F:zinc ion binding"/>
    <property type="evidence" value="ECO:0007669"/>
    <property type="project" value="UniProtKB-KW"/>
</dbReference>
<name>A0AAV3PS61_LITER</name>
<feature type="domain" description="CCHC-type" evidence="4">
    <location>
        <begin position="250"/>
        <end position="264"/>
    </location>
</feature>
<dbReference type="Pfam" id="PF25597">
    <property type="entry name" value="SH3_retrovirus"/>
    <property type="match status" value="1"/>
</dbReference>
<dbReference type="PROSITE" id="PS50994">
    <property type="entry name" value="INTEGRASE"/>
    <property type="match status" value="1"/>
</dbReference>
<dbReference type="EMBL" id="BAABME010002427">
    <property type="protein sequence ID" value="GAA0154574.1"/>
    <property type="molecule type" value="Genomic_DNA"/>
</dbReference>
<dbReference type="GO" id="GO:0008233">
    <property type="term" value="F:peptidase activity"/>
    <property type="evidence" value="ECO:0007669"/>
    <property type="project" value="UniProtKB-KW"/>
</dbReference>
<evidence type="ECO:0000259" key="4">
    <source>
        <dbReference type="PROSITE" id="PS50158"/>
    </source>
</evidence>
<keyword evidence="2" id="KW-0862">Zinc</keyword>
<dbReference type="Gene3D" id="3.30.420.10">
    <property type="entry name" value="Ribonuclease H-like superfamily/Ribonuclease H"/>
    <property type="match status" value="1"/>
</dbReference>
<evidence type="ECO:0000313" key="7">
    <source>
        <dbReference type="Proteomes" id="UP001454036"/>
    </source>
</evidence>
<dbReference type="InterPro" id="IPR057670">
    <property type="entry name" value="SH3_retrovirus"/>
</dbReference>
<dbReference type="InterPro" id="IPR054722">
    <property type="entry name" value="PolX-like_BBD"/>
</dbReference>
<keyword evidence="2" id="KW-0479">Metal-binding</keyword>
<evidence type="ECO:0008006" key="8">
    <source>
        <dbReference type="Google" id="ProtNLM"/>
    </source>
</evidence>
<dbReference type="InterPro" id="IPR001878">
    <property type="entry name" value="Znf_CCHC"/>
</dbReference>
<keyword evidence="1" id="KW-0645">Protease</keyword>
<dbReference type="PROSITE" id="PS50158">
    <property type="entry name" value="ZF_CCHC"/>
    <property type="match status" value="1"/>
</dbReference>